<dbReference type="Proteomes" id="UP001379235">
    <property type="component" value="Unassembled WGS sequence"/>
</dbReference>
<dbReference type="InterPro" id="IPR036108">
    <property type="entry name" value="4pyrrol_syn_uPrphyn_synt_sf"/>
</dbReference>
<dbReference type="EMBL" id="JBBHJY010000010">
    <property type="protein sequence ID" value="MEJ6011632.1"/>
    <property type="molecule type" value="Genomic_DNA"/>
</dbReference>
<dbReference type="InterPro" id="IPR003754">
    <property type="entry name" value="4pyrrol_synth_uPrphyn_synth"/>
</dbReference>
<feature type="domain" description="Tetrapyrrole biosynthesis uroporphyrinogen III synthase" evidence="1">
    <location>
        <begin position="14"/>
        <end position="215"/>
    </location>
</feature>
<dbReference type="EC" id="4.2.1.75" evidence="2"/>
<dbReference type="CDD" id="cd06578">
    <property type="entry name" value="HemD"/>
    <property type="match status" value="1"/>
</dbReference>
<accession>A0ABU8SCL1</accession>
<gene>
    <name evidence="2" type="ORF">WG900_17090</name>
</gene>
<evidence type="ECO:0000313" key="3">
    <source>
        <dbReference type="Proteomes" id="UP001379235"/>
    </source>
</evidence>
<dbReference type="GO" id="GO:0004852">
    <property type="term" value="F:uroporphyrinogen-III synthase activity"/>
    <property type="evidence" value="ECO:0007669"/>
    <property type="project" value="UniProtKB-EC"/>
</dbReference>
<dbReference type="RefSeq" id="WP_339969067.1">
    <property type="nucleotide sequence ID" value="NZ_JBBHJY010000010.1"/>
</dbReference>
<sequence length="224" mass="22661">MPVLVLRPEPGCSATVTAAQALGLDARAAPLFAVEPRGWALPDAAAFDALLVGSANAFRHGGAKLDALRELPVHAVGEATAEAARTGGFTVAKCGSGGLQGVLDEVPAGTRLLRLAGEERVELTAPAGVSMAEVIVYASVPRALDPAMLPALRAGALVLLHSAEAARHFASECARLGIAPSAVALAAIGPRVTAAAGDGWRVVETADQPSDTALLALAHRMCQS</sequence>
<name>A0ABU8SCL1_9SPHN</name>
<keyword evidence="2" id="KW-0456">Lyase</keyword>
<dbReference type="Pfam" id="PF02602">
    <property type="entry name" value="HEM4"/>
    <property type="match status" value="1"/>
</dbReference>
<protein>
    <submittedName>
        <fullName evidence="2">Uroporphyrinogen-III synthase</fullName>
        <ecNumber evidence="2">4.2.1.75</ecNumber>
    </submittedName>
</protein>
<organism evidence="2 3">
    <name type="scientific">Novosphingobium aquae</name>
    <dbReference type="NCBI Taxonomy" id="3133435"/>
    <lineage>
        <taxon>Bacteria</taxon>
        <taxon>Pseudomonadati</taxon>
        <taxon>Pseudomonadota</taxon>
        <taxon>Alphaproteobacteria</taxon>
        <taxon>Sphingomonadales</taxon>
        <taxon>Sphingomonadaceae</taxon>
        <taxon>Novosphingobium</taxon>
    </lineage>
</organism>
<evidence type="ECO:0000313" key="2">
    <source>
        <dbReference type="EMBL" id="MEJ6011632.1"/>
    </source>
</evidence>
<reference evidence="2 3" key="1">
    <citation type="submission" date="2024-03" db="EMBL/GenBank/DDBJ databases">
        <authorList>
            <person name="Jo J.-H."/>
        </authorList>
    </citation>
    <scope>NUCLEOTIDE SEQUENCE [LARGE SCALE GENOMIC DNA]</scope>
    <source>
        <strain evidence="2 3">AS3R-12</strain>
    </source>
</reference>
<evidence type="ECO:0000259" key="1">
    <source>
        <dbReference type="Pfam" id="PF02602"/>
    </source>
</evidence>
<dbReference type="Gene3D" id="3.40.50.10090">
    <property type="match status" value="2"/>
</dbReference>
<comment type="caution">
    <text evidence="2">The sequence shown here is derived from an EMBL/GenBank/DDBJ whole genome shotgun (WGS) entry which is preliminary data.</text>
</comment>
<keyword evidence="3" id="KW-1185">Reference proteome</keyword>
<proteinExistence type="predicted"/>
<dbReference type="SUPFAM" id="SSF69618">
    <property type="entry name" value="HemD-like"/>
    <property type="match status" value="1"/>
</dbReference>